<dbReference type="Gene3D" id="3.90.550.10">
    <property type="entry name" value="Spore Coat Polysaccharide Biosynthesis Protein SpsA, Chain A"/>
    <property type="match status" value="1"/>
</dbReference>
<dbReference type="CDD" id="cd00761">
    <property type="entry name" value="Glyco_tranf_GTA_type"/>
    <property type="match status" value="1"/>
</dbReference>
<reference evidence="2 3" key="1">
    <citation type="submission" date="2020-08" db="EMBL/GenBank/DDBJ databases">
        <title>Description of novel Flavobacterium F-392 isolate.</title>
        <authorList>
            <person name="Saticioglu I.B."/>
            <person name="Duman M."/>
            <person name="Altun S."/>
        </authorList>
    </citation>
    <scope>NUCLEOTIDE SEQUENCE [LARGE SCALE GENOMIC DNA]</scope>
    <source>
        <strain evidence="2 3">F-392</strain>
    </source>
</reference>
<proteinExistence type="predicted"/>
<evidence type="ECO:0000313" key="2">
    <source>
        <dbReference type="EMBL" id="MBC5843590.1"/>
    </source>
</evidence>
<feature type="domain" description="Glycosyltransferase 2-like" evidence="1">
    <location>
        <begin position="5"/>
        <end position="105"/>
    </location>
</feature>
<dbReference type="Pfam" id="PF00535">
    <property type="entry name" value="Glycos_transf_2"/>
    <property type="match status" value="1"/>
</dbReference>
<name>A0A923MZY3_9FLAO</name>
<dbReference type="RefSeq" id="WP_187017261.1">
    <property type="nucleotide sequence ID" value="NZ_JACRUK010000005.1"/>
</dbReference>
<evidence type="ECO:0000313" key="3">
    <source>
        <dbReference type="Proteomes" id="UP000641454"/>
    </source>
</evidence>
<dbReference type="Proteomes" id="UP000641454">
    <property type="component" value="Unassembled WGS sequence"/>
</dbReference>
<dbReference type="InterPro" id="IPR029044">
    <property type="entry name" value="Nucleotide-diphossugar_trans"/>
</dbReference>
<keyword evidence="3" id="KW-1185">Reference proteome</keyword>
<dbReference type="EMBL" id="JACRUL010000005">
    <property type="protein sequence ID" value="MBC5843590.1"/>
    <property type="molecule type" value="Genomic_DNA"/>
</dbReference>
<evidence type="ECO:0000259" key="1">
    <source>
        <dbReference type="Pfam" id="PF00535"/>
    </source>
</evidence>
<accession>A0A923MZY3</accession>
<sequence length="303" mass="35383">MVLAIVIPYYKIRFFEATLQSLALQTDKRFKVYIGNDASDQDPSKLLEKFKSQFDFEYQYYETNLGSISLTQQWERCLAMVGNQDWVMILGDDDTIDANCVALFYQNKDLVESKNCKVIRYATQVIDQNDATLSGIYTHPMYETSADFLMRKFKGGTRSSLSEFIFNKDALLKHKFKDLPLAWFSDILAVLEVSNFGLIYTINEAVVQFRLSGDNITSRADNLVLKNEASFEFFYYLIKEKKGFFSDLQIPVLQENLEKTFLYNKKNIRFWVLFTKLYLSKGYFKKYIKFLIKSGLMVLKKIS</sequence>
<gene>
    <name evidence="2" type="ORF">H8R25_03945</name>
</gene>
<organism evidence="2 3">
    <name type="scientific">Flavobacterium muglaense</name>
    <dbReference type="NCBI Taxonomy" id="2764716"/>
    <lineage>
        <taxon>Bacteria</taxon>
        <taxon>Pseudomonadati</taxon>
        <taxon>Bacteroidota</taxon>
        <taxon>Flavobacteriia</taxon>
        <taxon>Flavobacteriales</taxon>
        <taxon>Flavobacteriaceae</taxon>
        <taxon>Flavobacterium</taxon>
    </lineage>
</organism>
<protein>
    <submittedName>
        <fullName evidence="2">Glycosyltransferase family 2 protein</fullName>
    </submittedName>
</protein>
<comment type="caution">
    <text evidence="2">The sequence shown here is derived from an EMBL/GenBank/DDBJ whole genome shotgun (WGS) entry which is preliminary data.</text>
</comment>
<dbReference type="AlphaFoldDB" id="A0A923MZY3"/>
<dbReference type="InterPro" id="IPR001173">
    <property type="entry name" value="Glyco_trans_2-like"/>
</dbReference>
<dbReference type="SUPFAM" id="SSF53448">
    <property type="entry name" value="Nucleotide-diphospho-sugar transferases"/>
    <property type="match status" value="1"/>
</dbReference>